<evidence type="ECO:0000313" key="2">
    <source>
        <dbReference type="EMBL" id="KIJ31656.1"/>
    </source>
</evidence>
<evidence type="ECO:0000313" key="3">
    <source>
        <dbReference type="Proteomes" id="UP000054279"/>
    </source>
</evidence>
<accession>A0A0C9V282</accession>
<keyword evidence="3" id="KW-1185">Reference proteome</keyword>
<feature type="region of interest" description="Disordered" evidence="1">
    <location>
        <begin position="85"/>
        <end position="105"/>
    </location>
</feature>
<name>A0A0C9V282_SPHS4</name>
<protein>
    <submittedName>
        <fullName evidence="2">Uncharacterized protein</fullName>
    </submittedName>
</protein>
<proteinExistence type="predicted"/>
<dbReference type="HOGENOM" id="CLU_2039543_0_0_1"/>
<gene>
    <name evidence="2" type="ORF">M422DRAFT_266688</name>
</gene>
<sequence>MSKPTQILTEMALSFLFSVGPWMGRRMMLVRRQVVRWKSYLVLERMTKLQPIFGDLVELSFEAKLNNAFNGKELKQPYQQMKKLQEEASKQSQKVKCTLEDGGNVERGSKKLKYIQSQYFD</sequence>
<reference evidence="2 3" key="1">
    <citation type="submission" date="2014-06" db="EMBL/GenBank/DDBJ databases">
        <title>Evolutionary Origins and Diversification of the Mycorrhizal Mutualists.</title>
        <authorList>
            <consortium name="DOE Joint Genome Institute"/>
            <consortium name="Mycorrhizal Genomics Consortium"/>
            <person name="Kohler A."/>
            <person name="Kuo A."/>
            <person name="Nagy L.G."/>
            <person name="Floudas D."/>
            <person name="Copeland A."/>
            <person name="Barry K.W."/>
            <person name="Cichocki N."/>
            <person name="Veneault-Fourrey C."/>
            <person name="LaButti K."/>
            <person name="Lindquist E.A."/>
            <person name="Lipzen A."/>
            <person name="Lundell T."/>
            <person name="Morin E."/>
            <person name="Murat C."/>
            <person name="Riley R."/>
            <person name="Ohm R."/>
            <person name="Sun H."/>
            <person name="Tunlid A."/>
            <person name="Henrissat B."/>
            <person name="Grigoriev I.V."/>
            <person name="Hibbett D.S."/>
            <person name="Martin F."/>
        </authorList>
    </citation>
    <scope>NUCLEOTIDE SEQUENCE [LARGE SCALE GENOMIC DNA]</scope>
    <source>
        <strain evidence="2 3">SS14</strain>
    </source>
</reference>
<organism evidence="2 3">
    <name type="scientific">Sphaerobolus stellatus (strain SS14)</name>
    <dbReference type="NCBI Taxonomy" id="990650"/>
    <lineage>
        <taxon>Eukaryota</taxon>
        <taxon>Fungi</taxon>
        <taxon>Dikarya</taxon>
        <taxon>Basidiomycota</taxon>
        <taxon>Agaricomycotina</taxon>
        <taxon>Agaricomycetes</taxon>
        <taxon>Phallomycetidae</taxon>
        <taxon>Geastrales</taxon>
        <taxon>Sphaerobolaceae</taxon>
        <taxon>Sphaerobolus</taxon>
    </lineage>
</organism>
<evidence type="ECO:0000256" key="1">
    <source>
        <dbReference type="SAM" id="MobiDB-lite"/>
    </source>
</evidence>
<dbReference type="Proteomes" id="UP000054279">
    <property type="component" value="Unassembled WGS sequence"/>
</dbReference>
<dbReference type="EMBL" id="KN837239">
    <property type="protein sequence ID" value="KIJ31656.1"/>
    <property type="molecule type" value="Genomic_DNA"/>
</dbReference>
<dbReference type="AlphaFoldDB" id="A0A0C9V282"/>